<name>A0A561BJK8_9ACTN</name>
<sequence>MRHFEAMVTRDGRWWMIAIPGLDGLTQARRLDEVERMAREYIAVTLDIPLSEVSVTVSGVEVAGQDVLATKTLVEDLRRYTGELEQFVADLTRQFASALSAEKVPVRDVSTVLGVSHQRVSQLVQAADGQKRSTLADVLETAQAEHQHDLTVRLAPGQAPVVLEVQPSKGLGERARTNPAKAPAEPRPESPRPGAPTAPAFTPAIGRKSIAGRPGTRKRKANAR</sequence>
<dbReference type="Proteomes" id="UP000318380">
    <property type="component" value="Unassembled WGS sequence"/>
</dbReference>
<evidence type="ECO:0000313" key="2">
    <source>
        <dbReference type="EMBL" id="TWD79046.1"/>
    </source>
</evidence>
<evidence type="ECO:0000256" key="1">
    <source>
        <dbReference type="SAM" id="MobiDB-lite"/>
    </source>
</evidence>
<keyword evidence="3" id="KW-1185">Reference proteome</keyword>
<reference evidence="2 3" key="1">
    <citation type="submission" date="2019-06" db="EMBL/GenBank/DDBJ databases">
        <title>Sequencing the genomes of 1000 actinobacteria strains.</title>
        <authorList>
            <person name="Klenk H.-P."/>
        </authorList>
    </citation>
    <scope>NUCLEOTIDE SEQUENCE [LARGE SCALE GENOMIC DNA]</scope>
    <source>
        <strain evidence="2 3">DSM 24683</strain>
    </source>
</reference>
<evidence type="ECO:0000313" key="3">
    <source>
        <dbReference type="Proteomes" id="UP000318380"/>
    </source>
</evidence>
<organism evidence="2 3">
    <name type="scientific">Kribbella amoyensis</name>
    <dbReference type="NCBI Taxonomy" id="996641"/>
    <lineage>
        <taxon>Bacteria</taxon>
        <taxon>Bacillati</taxon>
        <taxon>Actinomycetota</taxon>
        <taxon>Actinomycetes</taxon>
        <taxon>Propionibacteriales</taxon>
        <taxon>Kribbellaceae</taxon>
        <taxon>Kribbella</taxon>
    </lineage>
</organism>
<protein>
    <submittedName>
        <fullName evidence="2">Uncharacterized protein</fullName>
    </submittedName>
</protein>
<dbReference type="AlphaFoldDB" id="A0A561BJK8"/>
<dbReference type="EMBL" id="VIVK01000001">
    <property type="protein sequence ID" value="TWD79046.1"/>
    <property type="molecule type" value="Genomic_DNA"/>
</dbReference>
<feature type="region of interest" description="Disordered" evidence="1">
    <location>
        <begin position="165"/>
        <end position="224"/>
    </location>
</feature>
<comment type="caution">
    <text evidence="2">The sequence shown here is derived from an EMBL/GenBank/DDBJ whole genome shotgun (WGS) entry which is preliminary data.</text>
</comment>
<gene>
    <name evidence="2" type="ORF">FB561_0096</name>
</gene>
<proteinExistence type="predicted"/>
<accession>A0A561BJK8</accession>
<feature type="compositionally biased region" description="Basic residues" evidence="1">
    <location>
        <begin position="215"/>
        <end position="224"/>
    </location>
</feature>